<dbReference type="InterPro" id="IPR007409">
    <property type="entry name" value="Restrct_endonuc_type1_HsdR_N"/>
</dbReference>
<reference evidence="2" key="1">
    <citation type="submission" date="2016-09" db="EMBL/GenBank/DDBJ databases">
        <title>Draft genome of thermotolerant cyanobacterium Desertifilum sp. strain IPPAS B-1220.</title>
        <authorList>
            <person name="Sinetova M.A."/>
            <person name="Bolakhan K."/>
            <person name="Zayadan B.K."/>
            <person name="Mironov K.S."/>
            <person name="Ustinova V."/>
            <person name="Kupriyanova E.V."/>
            <person name="Sidorov R.A."/>
            <person name="Skrypnik A.N."/>
            <person name="Gogoleva N.E."/>
            <person name="Gogolev Y.V."/>
            <person name="Los D.A."/>
        </authorList>
    </citation>
    <scope>NUCLEOTIDE SEQUENCE [LARGE SCALE GENOMIC DNA]</scope>
    <source>
        <strain evidence="2">IPPAS B-1220</strain>
    </source>
</reference>
<accession>A0A1E5QN28</accession>
<dbReference type="STRING" id="1781255.BH720_05875"/>
<sequence>MVQILSAEKLTLYDLEKQFNLQLATEGPFFQEWKDPLPPITDSEQQHLERLKASYLHLAKRPMLEEMVKMVVLSPLLDMAGFYLPPFYSTSEESIEIREEDEGVVIRGKIDVLVLQDQLWILVIESKRAKFSLEPGIPQALVYMLANPNPEKPLFGLVTNGSNFIFLKLIQQEVPYYALSDEFTLRRANDLSTVLGILKRLGQVLVDPAQLNR</sequence>
<dbReference type="OrthoDB" id="511707at2"/>
<dbReference type="AlphaFoldDB" id="A0A1E5QN28"/>
<comment type="caution">
    <text evidence="2">The sequence shown here is derived from an EMBL/GenBank/DDBJ whole genome shotgun (WGS) entry which is preliminary data.</text>
</comment>
<protein>
    <submittedName>
        <fullName evidence="2">Restriction endonuclease subunit R</fullName>
    </submittedName>
</protein>
<gene>
    <name evidence="2" type="ORF">BH720_05875</name>
</gene>
<keyword evidence="2" id="KW-0255">Endonuclease</keyword>
<keyword evidence="2" id="KW-0540">Nuclease</keyword>
<proteinExistence type="predicted"/>
<dbReference type="GO" id="GO:0009035">
    <property type="term" value="F:type I site-specific deoxyribonuclease activity"/>
    <property type="evidence" value="ECO:0007669"/>
    <property type="project" value="UniProtKB-EC"/>
</dbReference>
<dbReference type="RefSeq" id="WP_069966244.1">
    <property type="nucleotide sequence ID" value="NZ_CM124774.1"/>
</dbReference>
<keyword evidence="2" id="KW-0378">Hydrolase</keyword>
<dbReference type="GO" id="GO:0009307">
    <property type="term" value="P:DNA restriction-modification system"/>
    <property type="evidence" value="ECO:0007669"/>
    <property type="project" value="UniProtKB-KW"/>
</dbReference>
<dbReference type="Gene3D" id="3.90.1570.30">
    <property type="match status" value="1"/>
</dbReference>
<dbReference type="EMBL" id="MJGC01000041">
    <property type="protein sequence ID" value="OEJ76086.1"/>
    <property type="molecule type" value="Genomic_DNA"/>
</dbReference>
<evidence type="ECO:0000313" key="2">
    <source>
        <dbReference type="EMBL" id="OEJ76086.1"/>
    </source>
</evidence>
<dbReference type="GO" id="GO:0005524">
    <property type="term" value="F:ATP binding"/>
    <property type="evidence" value="ECO:0007669"/>
    <property type="project" value="UniProtKB-KW"/>
</dbReference>
<organism evidence="2">
    <name type="scientific">Desertifilum tharense IPPAS B-1220</name>
    <dbReference type="NCBI Taxonomy" id="1781255"/>
    <lineage>
        <taxon>Bacteria</taxon>
        <taxon>Bacillati</taxon>
        <taxon>Cyanobacteriota</taxon>
        <taxon>Cyanophyceae</taxon>
        <taxon>Desertifilales</taxon>
        <taxon>Desertifilaceae</taxon>
        <taxon>Desertifilum</taxon>
    </lineage>
</organism>
<dbReference type="GO" id="GO:0003677">
    <property type="term" value="F:DNA binding"/>
    <property type="evidence" value="ECO:0007669"/>
    <property type="project" value="UniProtKB-KW"/>
</dbReference>
<dbReference type="Pfam" id="PF04313">
    <property type="entry name" value="HSDR_N"/>
    <property type="match status" value="1"/>
</dbReference>
<name>A0A1E5QN28_9CYAN</name>
<feature type="domain" description="Restriction endonuclease type I HsdR N-terminal" evidence="1">
    <location>
        <begin position="108"/>
        <end position="171"/>
    </location>
</feature>
<evidence type="ECO:0000259" key="1">
    <source>
        <dbReference type="Pfam" id="PF04313"/>
    </source>
</evidence>